<dbReference type="AlphaFoldDB" id="A0A8R1U2T2"/>
<evidence type="ECO:0000313" key="5">
    <source>
        <dbReference type="EnsemblMetazoa" id="OVOC9960.1"/>
    </source>
</evidence>
<dbReference type="InterPro" id="IPR003702">
    <property type="entry name" value="ActCoA_hydro_N"/>
</dbReference>
<feature type="domain" description="Acetyl-CoA hydrolase/transferase C-terminal" evidence="4">
    <location>
        <begin position="1014"/>
        <end position="1168"/>
    </location>
</feature>
<dbReference type="Gene3D" id="3.40.1080.20">
    <property type="entry name" value="Acetyl-CoA hydrolase/transferase C-terminal domain"/>
    <property type="match status" value="2"/>
</dbReference>
<dbReference type="EMBL" id="CMVM020000308">
    <property type="status" value="NOT_ANNOTATED_CDS"/>
    <property type="molecule type" value="Genomic_DNA"/>
</dbReference>
<dbReference type="InterPro" id="IPR046433">
    <property type="entry name" value="ActCoA_hydro"/>
</dbReference>
<accession>A0A8R1U2T2</accession>
<dbReference type="GO" id="GO:0006083">
    <property type="term" value="P:acetate metabolic process"/>
    <property type="evidence" value="ECO:0007669"/>
    <property type="project" value="InterPro"/>
</dbReference>
<evidence type="ECO:0000313" key="6">
    <source>
        <dbReference type="Proteomes" id="UP000024404"/>
    </source>
</evidence>
<feature type="domain" description="Acetyl-CoA hydrolase/transferase N-terminal" evidence="3">
    <location>
        <begin position="43"/>
        <end position="215"/>
    </location>
</feature>
<keyword evidence="2" id="KW-0808">Transferase</keyword>
<evidence type="ECO:0000256" key="2">
    <source>
        <dbReference type="ARBA" id="ARBA00022679"/>
    </source>
</evidence>
<organism evidence="5 6">
    <name type="scientific">Onchocerca volvulus</name>
    <dbReference type="NCBI Taxonomy" id="6282"/>
    <lineage>
        <taxon>Eukaryota</taxon>
        <taxon>Metazoa</taxon>
        <taxon>Ecdysozoa</taxon>
        <taxon>Nematoda</taxon>
        <taxon>Chromadorea</taxon>
        <taxon>Rhabditida</taxon>
        <taxon>Spirurina</taxon>
        <taxon>Spiruromorpha</taxon>
        <taxon>Filarioidea</taxon>
        <taxon>Onchocercidae</taxon>
        <taxon>Onchocerca</taxon>
    </lineage>
</organism>
<dbReference type="PANTHER" id="PTHR21432:SF20">
    <property type="entry name" value="ACETYL-COA HYDROLASE"/>
    <property type="match status" value="1"/>
</dbReference>
<dbReference type="Pfam" id="PF13336">
    <property type="entry name" value="AcetylCoA_hyd_C"/>
    <property type="match status" value="3"/>
</dbReference>
<feature type="domain" description="Acetyl-CoA hydrolase/transferase N-terminal" evidence="3">
    <location>
        <begin position="477"/>
        <end position="591"/>
    </location>
</feature>
<evidence type="ECO:0000259" key="3">
    <source>
        <dbReference type="Pfam" id="PF02550"/>
    </source>
</evidence>
<dbReference type="SUPFAM" id="SSF100950">
    <property type="entry name" value="NagB/RpiA/CoA transferase-like"/>
    <property type="match status" value="6"/>
</dbReference>
<feature type="domain" description="Acetyl-CoA hydrolase/transferase C-terminal" evidence="4">
    <location>
        <begin position="309"/>
        <end position="461"/>
    </location>
</feature>
<keyword evidence="6" id="KW-1185">Reference proteome</keyword>
<reference evidence="5" key="2">
    <citation type="submission" date="2022-06" db="UniProtKB">
        <authorList>
            <consortium name="EnsemblMetazoa"/>
        </authorList>
    </citation>
    <scope>IDENTIFICATION</scope>
</reference>
<proteinExistence type="inferred from homology"/>
<reference evidence="6" key="1">
    <citation type="submission" date="2013-10" db="EMBL/GenBank/DDBJ databases">
        <title>Genome sequencing of Onchocerca volvulus.</title>
        <authorList>
            <person name="Cotton J."/>
            <person name="Tsai J."/>
            <person name="Stanley E."/>
            <person name="Tracey A."/>
            <person name="Holroyd N."/>
            <person name="Lustigman S."/>
            <person name="Berriman M."/>
        </authorList>
    </citation>
    <scope>NUCLEOTIDE SEQUENCE</scope>
</reference>
<sequence length="1179" mass="127248">MIRLIPAACGRTFSSSAAVPRLIRNNLEGSEVTYPIAGKKPKLVKDCRDAVSIIKSGSNVFVHGISATPTPLLEGLCEHAKANDLKKITLHHMHLEGPVPWLAPDVKGRIRSNSLFTGHNLRDAVNDGTADFSSIFLHEIPRLFRSGMIHLNAALITVSPPDSSGFCTLGTGADATRAAVTSADIIIAISNKNMPRTFGDTLIHESHIDFMIENDFPLHERKFGAKTSEAEKKIGELIANELVANGATLQMGIGAVPDAALNALGNHKNLGIHTEMFSDGILKLVECNAITNSGKTLYPGKMVVSFVYGSKKLYSFLHDNPFVFFGDVAWVNDPSIVKTLPKMTAINSAVEVDITGQVVSDSVGSRFLSGFGGQVDFIRGAAISVGGKPIIALPSSTKKGQSKIVPYLNQGAGVVTSRAHVHYVVTEYGIAQLWGKNMRQRAYELIRIAHPSQRENLEKAAFESFILHDSCSVLDRIRSNSLFTGHNLRDAVNDGTADFSSIFLHEIPLLFRSGMIHLNAALITVSLKEDIAGVSPPDSGGFCTLGTGADATRAAVTTADIIIAISNKNMPRTFGDTLIHESHIDFMIENDFPLHERKFGAKTSEAEKKIGELIANELVANGATLQMGIGAVPDAALNALGNHKSLGIHTEMFSDGILKLVECNAITNSEKTLYPGKMVVSFVYGSKKLYSFLHDNPFVFFGDVSWVNDPSIVKTLPKMTAINSAVEVDITGQVVSDSVGSRFLSGFGGQVDFIRGAAISVGSNVFAHGIAATPTPLLEGLCEHAKANDLKKITLHHMHLEGPVPWLAPDVKDRIRSNSLFTGHNLRNAVNDGTADFNSIFLQEIPRLFRSGMIHLNAALITVSPPDSRGFCTLGTSADTARAAVTLADVIIAISNKNMPRTFGDTLIHESHIDFMIENDFPLHERKFDAKTSEAEKKIGELIANELVANGATLQMGIGAVPDAALNALGNHKNLGIHTEMFSDGILKLVECNAITNSEKTLYPGKMVVSFVYGSKKLYSFLHDNPFVFFGDVAWVNDPSIVKTLPKMTAINSAVEVDITGQVVSDSVGSRFLSGFGGQVDFIRGSAISVDGLGKPIIALPSSTKKGQSKIVPYLNQGAGVVTSRAHVHYVVTEYGIAQLWGKNMRQRAYELIRIAHPSQRENLEKAAFERLKVMPSLD</sequence>
<dbReference type="EnsemblMetazoa" id="OVOC9960.1">
    <property type="protein sequence ID" value="OVOC9960.1"/>
    <property type="gene ID" value="WBGene00246769"/>
</dbReference>
<dbReference type="OMA" id="SHIDFMI"/>
<name>A0A8R1U2T2_ONCVO</name>
<dbReference type="EMBL" id="CMVM020000309">
    <property type="status" value="NOT_ANNOTATED_CDS"/>
    <property type="molecule type" value="Genomic_DNA"/>
</dbReference>
<dbReference type="EMBL" id="CMVM020000307">
    <property type="status" value="NOT_ANNOTATED_CDS"/>
    <property type="molecule type" value="Genomic_DNA"/>
</dbReference>
<dbReference type="InterPro" id="IPR026888">
    <property type="entry name" value="AcetylCoA_hyd_C"/>
</dbReference>
<dbReference type="InterPro" id="IPR038460">
    <property type="entry name" value="AcetylCoA_hyd_C_sf"/>
</dbReference>
<dbReference type="InterPro" id="IPR037171">
    <property type="entry name" value="NagB/RpiA_transferase-like"/>
</dbReference>
<dbReference type="Gene3D" id="3.30.750.70">
    <property type="entry name" value="4-hydroxybutyrate coenzyme like domains"/>
    <property type="match status" value="3"/>
</dbReference>
<dbReference type="GO" id="GO:0005739">
    <property type="term" value="C:mitochondrion"/>
    <property type="evidence" value="ECO:0007669"/>
    <property type="project" value="TreeGrafter"/>
</dbReference>
<dbReference type="Pfam" id="PF02550">
    <property type="entry name" value="AcetylCoA_hydro"/>
    <property type="match status" value="2"/>
</dbReference>
<dbReference type="Gene3D" id="3.40.1080.10">
    <property type="entry name" value="Glutaconate Coenzyme A-transferase"/>
    <property type="match status" value="2"/>
</dbReference>
<comment type="similarity">
    <text evidence="1">Belongs to the acetyl-CoA hydrolase/transferase family.</text>
</comment>
<protein>
    <submittedName>
        <fullName evidence="5">Acetyl-CoA deacylase</fullName>
    </submittedName>
</protein>
<evidence type="ECO:0000256" key="1">
    <source>
        <dbReference type="ARBA" id="ARBA00009632"/>
    </source>
</evidence>
<dbReference type="GO" id="GO:0008775">
    <property type="term" value="F:acetate CoA-transferase activity"/>
    <property type="evidence" value="ECO:0007669"/>
    <property type="project" value="InterPro"/>
</dbReference>
<feature type="domain" description="Acetyl-CoA hydrolase/transferase C-terminal" evidence="4">
    <location>
        <begin position="685"/>
        <end position="766"/>
    </location>
</feature>
<evidence type="ECO:0000259" key="4">
    <source>
        <dbReference type="Pfam" id="PF13336"/>
    </source>
</evidence>
<dbReference type="Proteomes" id="UP000024404">
    <property type="component" value="Unassembled WGS sequence"/>
</dbReference>
<dbReference type="PANTHER" id="PTHR21432">
    <property type="entry name" value="ACETYL-COA HYDROLASE-RELATED"/>
    <property type="match status" value="1"/>
</dbReference>